<keyword evidence="2" id="KW-1185">Reference proteome</keyword>
<dbReference type="AlphaFoldDB" id="A0A017RTA7"/>
<dbReference type="STRING" id="1403537.Q428_12035"/>
<name>A0A017RTA7_9CLOT</name>
<dbReference type="Proteomes" id="UP000019681">
    <property type="component" value="Unassembled WGS sequence"/>
</dbReference>
<organism evidence="1 2">
    <name type="scientific">Fervidicella metallireducens AeB</name>
    <dbReference type="NCBI Taxonomy" id="1403537"/>
    <lineage>
        <taxon>Bacteria</taxon>
        <taxon>Bacillati</taxon>
        <taxon>Bacillota</taxon>
        <taxon>Clostridia</taxon>
        <taxon>Eubacteriales</taxon>
        <taxon>Clostridiaceae</taxon>
        <taxon>Fervidicella</taxon>
    </lineage>
</organism>
<proteinExistence type="predicted"/>
<accession>A0A017RTA7</accession>
<comment type="caution">
    <text evidence="1">The sequence shown here is derived from an EMBL/GenBank/DDBJ whole genome shotgun (WGS) entry which is preliminary data.</text>
</comment>
<dbReference type="EMBL" id="AZQP01000042">
    <property type="protein sequence ID" value="EYE87684.1"/>
    <property type="molecule type" value="Genomic_DNA"/>
</dbReference>
<evidence type="ECO:0000313" key="2">
    <source>
        <dbReference type="Proteomes" id="UP000019681"/>
    </source>
</evidence>
<protein>
    <submittedName>
        <fullName evidence="1">Uncharacterized protein</fullName>
    </submittedName>
</protein>
<evidence type="ECO:0000313" key="1">
    <source>
        <dbReference type="EMBL" id="EYE87684.1"/>
    </source>
</evidence>
<reference evidence="1 2" key="1">
    <citation type="journal article" date="2014" name="Genome Announc.">
        <title>Draft Genome Sequence of Fervidicella metallireducens Strain AeBT, an Iron-Reducing Thermoanaerobe from the Great Artesian Basin.</title>
        <authorList>
            <person name="Patel B.K."/>
        </authorList>
    </citation>
    <scope>NUCLEOTIDE SEQUENCE [LARGE SCALE GENOMIC DNA]</scope>
    <source>
        <strain evidence="1 2">AeB</strain>
    </source>
</reference>
<dbReference type="RefSeq" id="WP_242847831.1">
    <property type="nucleotide sequence ID" value="NZ_AZQP01000042.1"/>
</dbReference>
<gene>
    <name evidence="1" type="ORF">Q428_12035</name>
</gene>
<sequence length="133" mass="15568">MIKVDIKDVLNIEYIPIVKKENVVRLAEVKVGQEILSAFDKRSEEILQEGFIKEQYRKFAEKSIENYLKNLSGFGKWLSRVDRYLLKGNLLKNKYNKKKLLAIQNHVECEAHRELVLCGLKGEINSEGRKFEK</sequence>